<keyword evidence="2 6" id="KW-0812">Transmembrane</keyword>
<dbReference type="RefSeq" id="XP_052943163.1">
    <property type="nucleotide sequence ID" value="XM_053085929.1"/>
</dbReference>
<evidence type="ECO:0000256" key="6">
    <source>
        <dbReference type="SAM" id="Phobius"/>
    </source>
</evidence>
<accession>A0AA38H5Z0</accession>
<evidence type="ECO:0000256" key="1">
    <source>
        <dbReference type="ARBA" id="ARBA00004141"/>
    </source>
</evidence>
<dbReference type="Gene3D" id="1.20.120.350">
    <property type="entry name" value="Voltage-gated potassium channels. Chain C"/>
    <property type="match status" value="1"/>
</dbReference>
<keyword evidence="8" id="KW-1185">Reference proteome</keyword>
<keyword evidence="4 6" id="KW-0472">Membrane</keyword>
<evidence type="ECO:0000313" key="8">
    <source>
        <dbReference type="Proteomes" id="UP001164286"/>
    </source>
</evidence>
<evidence type="ECO:0000313" key="7">
    <source>
        <dbReference type="EMBL" id="KAI9633386.1"/>
    </source>
</evidence>
<comment type="caution">
    <text evidence="7">The sequence shown here is derived from an EMBL/GenBank/DDBJ whole genome shotgun (WGS) entry which is preliminary data.</text>
</comment>
<dbReference type="InterPro" id="IPR027359">
    <property type="entry name" value="Volt_channel_dom_sf"/>
</dbReference>
<organism evidence="7 8">
    <name type="scientific">Dioszegia hungarica</name>
    <dbReference type="NCBI Taxonomy" id="4972"/>
    <lineage>
        <taxon>Eukaryota</taxon>
        <taxon>Fungi</taxon>
        <taxon>Dikarya</taxon>
        <taxon>Basidiomycota</taxon>
        <taxon>Agaricomycotina</taxon>
        <taxon>Tremellomycetes</taxon>
        <taxon>Tremellales</taxon>
        <taxon>Bulleribasidiaceae</taxon>
        <taxon>Dioszegia</taxon>
    </lineage>
</organism>
<feature type="compositionally biased region" description="Polar residues" evidence="5">
    <location>
        <begin position="1"/>
        <end position="10"/>
    </location>
</feature>
<sequence length="320" mass="35741">MSRPDNSLTPASFELPDDIDDEPTTSFLSVNNGNPNQPQPSRSPYHLPTSEKLRGLANRIIFSRYYVLFYFVMMSLSMVTVVMSLMARRELSILLDLIPHVRLPLCAAAQADGCPSITWHILEIVINALMVIEVGTRWIAYGKKYPMTPLNVIDLLLVLFCSITLIVVFTSPCSDSSMSEENLDMILLVIRNGVQFLRIVNILRRSGHSIFNPPKPIDLSQARPDALDMDLDFSDEEAAAERTLDSRSAPILPLHSNGRRTLAGGGRYEPLYADEPDRDRGSRGSSGDREQPARQGVTVRPGQGREELTEEDQDAWDRLG</sequence>
<name>A0AA38H5Z0_9TREE</name>
<feature type="region of interest" description="Disordered" evidence="5">
    <location>
        <begin position="1"/>
        <end position="48"/>
    </location>
</feature>
<comment type="subcellular location">
    <subcellularLocation>
        <location evidence="1">Membrane</location>
        <topology evidence="1">Multi-pass membrane protein</topology>
    </subcellularLocation>
</comment>
<keyword evidence="3 6" id="KW-1133">Transmembrane helix</keyword>
<dbReference type="AlphaFoldDB" id="A0AA38H5Z0"/>
<dbReference type="EMBL" id="JAKWFO010000010">
    <property type="protein sequence ID" value="KAI9633386.1"/>
    <property type="molecule type" value="Genomic_DNA"/>
</dbReference>
<dbReference type="PANTHER" id="PTHR38483:SF1">
    <property type="entry name" value="ION TRANSPORT DOMAIN-CONTAINING PROTEIN"/>
    <property type="match status" value="1"/>
</dbReference>
<feature type="transmembrane region" description="Helical" evidence="6">
    <location>
        <begin position="152"/>
        <end position="170"/>
    </location>
</feature>
<reference evidence="7" key="1">
    <citation type="journal article" date="2022" name="G3 (Bethesda)">
        <title>High quality genome of the basidiomycete yeast Dioszegia hungarica PDD-24b-2 isolated from cloud water.</title>
        <authorList>
            <person name="Jarrige D."/>
            <person name="Haridas S."/>
            <person name="Bleykasten-Grosshans C."/>
            <person name="Joly M."/>
            <person name="Nadalig T."/>
            <person name="Sancelme M."/>
            <person name="Vuilleumier S."/>
            <person name="Grigoriev I.V."/>
            <person name="Amato P."/>
            <person name="Bringel F."/>
        </authorList>
    </citation>
    <scope>NUCLEOTIDE SEQUENCE</scope>
    <source>
        <strain evidence="7">PDD-24b-2</strain>
    </source>
</reference>
<dbReference type="GeneID" id="77725130"/>
<dbReference type="GO" id="GO:0016020">
    <property type="term" value="C:membrane"/>
    <property type="evidence" value="ECO:0007669"/>
    <property type="project" value="UniProtKB-SubCell"/>
</dbReference>
<evidence type="ECO:0000256" key="3">
    <source>
        <dbReference type="ARBA" id="ARBA00022989"/>
    </source>
</evidence>
<dbReference type="PANTHER" id="PTHR38483">
    <property type="entry name" value="CHROMOSOME 1, WHOLE GENOME SHOTGUN SEQUENCE"/>
    <property type="match status" value="1"/>
</dbReference>
<protein>
    <recommendedName>
        <fullName evidence="9">Ion transport domain-containing protein</fullName>
    </recommendedName>
</protein>
<dbReference type="Proteomes" id="UP001164286">
    <property type="component" value="Unassembled WGS sequence"/>
</dbReference>
<feature type="region of interest" description="Disordered" evidence="5">
    <location>
        <begin position="242"/>
        <end position="320"/>
    </location>
</feature>
<feature type="transmembrane region" description="Helical" evidence="6">
    <location>
        <begin position="65"/>
        <end position="87"/>
    </location>
</feature>
<evidence type="ECO:0000256" key="4">
    <source>
        <dbReference type="ARBA" id="ARBA00023136"/>
    </source>
</evidence>
<proteinExistence type="predicted"/>
<gene>
    <name evidence="7" type="ORF">MKK02DRAFT_18347</name>
</gene>
<evidence type="ECO:0008006" key="9">
    <source>
        <dbReference type="Google" id="ProtNLM"/>
    </source>
</evidence>
<evidence type="ECO:0000256" key="2">
    <source>
        <dbReference type="ARBA" id="ARBA00022692"/>
    </source>
</evidence>
<feature type="compositionally biased region" description="Basic and acidic residues" evidence="5">
    <location>
        <begin position="275"/>
        <end position="292"/>
    </location>
</feature>
<evidence type="ECO:0000256" key="5">
    <source>
        <dbReference type="SAM" id="MobiDB-lite"/>
    </source>
</evidence>
<feature type="transmembrane region" description="Helical" evidence="6">
    <location>
        <begin position="117"/>
        <end position="140"/>
    </location>
</feature>
<feature type="compositionally biased region" description="Polar residues" evidence="5">
    <location>
        <begin position="24"/>
        <end position="42"/>
    </location>
</feature>